<feature type="signal peptide" evidence="1">
    <location>
        <begin position="1"/>
        <end position="16"/>
    </location>
</feature>
<organism evidence="2 3">
    <name type="scientific">Fusarium tricinctum</name>
    <dbReference type="NCBI Taxonomy" id="61284"/>
    <lineage>
        <taxon>Eukaryota</taxon>
        <taxon>Fungi</taxon>
        <taxon>Dikarya</taxon>
        <taxon>Ascomycota</taxon>
        <taxon>Pezizomycotina</taxon>
        <taxon>Sordariomycetes</taxon>
        <taxon>Hypocreomycetidae</taxon>
        <taxon>Hypocreales</taxon>
        <taxon>Nectriaceae</taxon>
        <taxon>Fusarium</taxon>
        <taxon>Fusarium tricinctum species complex</taxon>
    </lineage>
</organism>
<evidence type="ECO:0000256" key="1">
    <source>
        <dbReference type="SAM" id="SignalP"/>
    </source>
</evidence>
<sequence length="141" mass="15403">MKFFATVLAAASAVSAAYPVFEVREFSAGCIPHSSQCRYAFKVIQAGSMESWEGHPVQCTALVQSNDGLLPNVKEAQCDESSRTFDIVRSKKGLTFSVSQPVSPISNTTAKHSIPNKELWVSKQPNAEVQAYKGPKAFKLY</sequence>
<gene>
    <name evidence="2" type="ORF">BKA59DRAFT_544877</name>
</gene>
<name>A0A8K0S0N4_9HYPO</name>
<dbReference type="OrthoDB" id="3679184at2759"/>
<dbReference type="AlphaFoldDB" id="A0A8K0S0N4"/>
<accession>A0A8K0S0N4</accession>
<evidence type="ECO:0008006" key="4">
    <source>
        <dbReference type="Google" id="ProtNLM"/>
    </source>
</evidence>
<evidence type="ECO:0000313" key="2">
    <source>
        <dbReference type="EMBL" id="KAH7245694.1"/>
    </source>
</evidence>
<protein>
    <recommendedName>
        <fullName evidence="4">Hypersensitive response-inducing protein</fullName>
    </recommendedName>
</protein>
<comment type="caution">
    <text evidence="2">The sequence shown here is derived from an EMBL/GenBank/DDBJ whole genome shotgun (WGS) entry which is preliminary data.</text>
</comment>
<dbReference type="Proteomes" id="UP000813427">
    <property type="component" value="Unassembled WGS sequence"/>
</dbReference>
<dbReference type="EMBL" id="JAGPXF010000004">
    <property type="protein sequence ID" value="KAH7245694.1"/>
    <property type="molecule type" value="Genomic_DNA"/>
</dbReference>
<reference evidence="2" key="1">
    <citation type="journal article" date="2021" name="Nat. Commun.">
        <title>Genetic determinants of endophytism in the Arabidopsis root mycobiome.</title>
        <authorList>
            <person name="Mesny F."/>
            <person name="Miyauchi S."/>
            <person name="Thiergart T."/>
            <person name="Pickel B."/>
            <person name="Atanasova L."/>
            <person name="Karlsson M."/>
            <person name="Huettel B."/>
            <person name="Barry K.W."/>
            <person name="Haridas S."/>
            <person name="Chen C."/>
            <person name="Bauer D."/>
            <person name="Andreopoulos W."/>
            <person name="Pangilinan J."/>
            <person name="LaButti K."/>
            <person name="Riley R."/>
            <person name="Lipzen A."/>
            <person name="Clum A."/>
            <person name="Drula E."/>
            <person name="Henrissat B."/>
            <person name="Kohler A."/>
            <person name="Grigoriev I.V."/>
            <person name="Martin F.M."/>
            <person name="Hacquard S."/>
        </authorList>
    </citation>
    <scope>NUCLEOTIDE SEQUENCE</scope>
    <source>
        <strain evidence="2">MPI-SDFR-AT-0068</strain>
    </source>
</reference>
<keyword evidence="1" id="KW-0732">Signal</keyword>
<proteinExistence type="predicted"/>
<feature type="chain" id="PRO_5035456137" description="Hypersensitive response-inducing protein" evidence="1">
    <location>
        <begin position="17"/>
        <end position="141"/>
    </location>
</feature>
<evidence type="ECO:0000313" key="3">
    <source>
        <dbReference type="Proteomes" id="UP000813427"/>
    </source>
</evidence>
<keyword evidence="3" id="KW-1185">Reference proteome</keyword>